<feature type="transmembrane region" description="Helical" evidence="10">
    <location>
        <begin position="279"/>
        <end position="304"/>
    </location>
</feature>
<keyword evidence="4 9" id="KW-0762">Sugar transport</keyword>
<evidence type="ECO:0000256" key="3">
    <source>
        <dbReference type="ARBA" id="ARBA00022475"/>
    </source>
</evidence>
<feature type="transmembrane region" description="Helical" evidence="10">
    <location>
        <begin position="28"/>
        <end position="56"/>
    </location>
</feature>
<dbReference type="PROSITE" id="PS51105">
    <property type="entry name" value="PTS_EIIC_TYPE_3"/>
    <property type="match status" value="1"/>
</dbReference>
<reference evidence="12" key="2">
    <citation type="submission" date="2021-04" db="EMBL/GenBank/DDBJ databases">
        <authorList>
            <person name="Gilroy R."/>
        </authorList>
    </citation>
    <scope>NUCLEOTIDE SEQUENCE</scope>
    <source>
        <strain evidence="12">ChiHjej12B11-14209</strain>
    </source>
</reference>
<feature type="transmembrane region" description="Helical" evidence="10">
    <location>
        <begin position="104"/>
        <end position="123"/>
    </location>
</feature>
<feature type="transmembrane region" description="Helical" evidence="10">
    <location>
        <begin position="346"/>
        <end position="366"/>
    </location>
</feature>
<evidence type="ECO:0000256" key="2">
    <source>
        <dbReference type="ARBA" id="ARBA00022448"/>
    </source>
</evidence>
<feature type="domain" description="PTS EIIC type-3" evidence="11">
    <location>
        <begin position="12"/>
        <end position="413"/>
    </location>
</feature>
<dbReference type="PIRSF" id="PIRSF006351">
    <property type="entry name" value="PTS_EIIC-Cellobiose"/>
    <property type="match status" value="1"/>
</dbReference>
<evidence type="ECO:0000256" key="1">
    <source>
        <dbReference type="ARBA" id="ARBA00004651"/>
    </source>
</evidence>
<evidence type="ECO:0000313" key="13">
    <source>
        <dbReference type="Proteomes" id="UP000824062"/>
    </source>
</evidence>
<evidence type="ECO:0000256" key="7">
    <source>
        <dbReference type="ARBA" id="ARBA00022989"/>
    </source>
</evidence>
<keyword evidence="6 10" id="KW-0812">Transmembrane</keyword>
<gene>
    <name evidence="12" type="ORF">IAA19_02820</name>
</gene>
<keyword evidence="5" id="KW-0598">Phosphotransferase system</keyword>
<dbReference type="GO" id="GO:1901264">
    <property type="term" value="P:carbohydrate derivative transport"/>
    <property type="evidence" value="ECO:0007669"/>
    <property type="project" value="TreeGrafter"/>
</dbReference>
<evidence type="ECO:0000256" key="8">
    <source>
        <dbReference type="ARBA" id="ARBA00023136"/>
    </source>
</evidence>
<accession>A0A9D2JDM1</accession>
<protein>
    <recommendedName>
        <fullName evidence="9">Permease IIC component</fullName>
    </recommendedName>
</protein>
<feature type="transmembrane region" description="Helical" evidence="10">
    <location>
        <begin position="135"/>
        <end position="155"/>
    </location>
</feature>
<dbReference type="PANTHER" id="PTHR33989:SF8">
    <property type="entry name" value="PERMEASE IIC COMPONENT"/>
    <property type="match status" value="1"/>
</dbReference>
<dbReference type="GO" id="GO:0005886">
    <property type="term" value="C:plasma membrane"/>
    <property type="evidence" value="ECO:0007669"/>
    <property type="project" value="UniProtKB-SubCell"/>
</dbReference>
<dbReference type="Pfam" id="PF02378">
    <property type="entry name" value="PTS_EIIC"/>
    <property type="match status" value="1"/>
</dbReference>
<evidence type="ECO:0000256" key="9">
    <source>
        <dbReference type="PIRNR" id="PIRNR006351"/>
    </source>
</evidence>
<feature type="transmembrane region" description="Helical" evidence="10">
    <location>
        <begin position="76"/>
        <end position="95"/>
    </location>
</feature>
<evidence type="ECO:0000259" key="11">
    <source>
        <dbReference type="PROSITE" id="PS51105"/>
    </source>
</evidence>
<keyword evidence="7 10" id="KW-1133">Transmembrane helix</keyword>
<comment type="function">
    <text evidence="9">The phosphoenolpyruvate-dependent sugar phosphotransferase system (PTS), a major carbohydrate active -transport system, catalyzes the phosphorylation of incoming sugar substrates concomitant with their translocation across the cell membrane.</text>
</comment>
<feature type="transmembrane region" description="Helical" evidence="10">
    <location>
        <begin position="176"/>
        <end position="197"/>
    </location>
</feature>
<feature type="transmembrane region" description="Helical" evidence="10">
    <location>
        <begin position="234"/>
        <end position="259"/>
    </location>
</feature>
<sequence length="439" mass="47019">MSKLDNLYQSPVMVKLQEWGGKLQSNRALAAISGGMMAAMAVILAGAIFTIVATLLNLAGVLQTTDAAYVWLTTPYNMTMGILGVVVAFAVGYIYSKNLEMEGALANGIVTMILFLIVCAPVQSVTLEDGSTMSVLATTYLGGTGLFTALIIPLVSVKIIDFCQKHHVSLRMPDAVPQFLADAFATLVPLVICILLWHGLNTLAQMTIGVVLPGAIAGLLSIPLTPLMSLPGMFVLAFVCQLLWSFGIHGAMVLSPVIMAPMIQFYSTNAELVASGQPAVFAPIALYGVMSCCGGSGNVLPLAIHCMRAKSEQLKAVGKAGIVPAIFNISEPMAFGTPIIYNPIMAIPFILNPMIIMLFACILYAVDFFQPGYILIMTQLPVIMQSFMPSLAWQNLFVAPLAFVIAYLVYLPFVKVYDRQLCEKEAAEKAVETDAAIEA</sequence>
<dbReference type="EMBL" id="DXBM01000028">
    <property type="protein sequence ID" value="HIZ45936.1"/>
    <property type="molecule type" value="Genomic_DNA"/>
</dbReference>
<organism evidence="12 13">
    <name type="scientific">Candidatus Olsenella pullistercoris</name>
    <dbReference type="NCBI Taxonomy" id="2838712"/>
    <lineage>
        <taxon>Bacteria</taxon>
        <taxon>Bacillati</taxon>
        <taxon>Actinomycetota</taxon>
        <taxon>Coriobacteriia</taxon>
        <taxon>Coriobacteriales</taxon>
        <taxon>Atopobiaceae</taxon>
        <taxon>Olsenella</taxon>
    </lineage>
</organism>
<dbReference type="GO" id="GO:0009401">
    <property type="term" value="P:phosphoenolpyruvate-dependent sugar phosphotransferase system"/>
    <property type="evidence" value="ECO:0007669"/>
    <property type="project" value="UniProtKB-KW"/>
</dbReference>
<evidence type="ECO:0000313" key="12">
    <source>
        <dbReference type="EMBL" id="HIZ45936.1"/>
    </source>
</evidence>
<comment type="caution">
    <text evidence="12">The sequence shown here is derived from an EMBL/GenBank/DDBJ whole genome shotgun (WGS) entry which is preliminary data.</text>
</comment>
<proteinExistence type="predicted"/>
<evidence type="ECO:0000256" key="6">
    <source>
        <dbReference type="ARBA" id="ARBA00022692"/>
    </source>
</evidence>
<keyword evidence="3 9" id="KW-1003">Cell membrane</keyword>
<keyword evidence="2 9" id="KW-0813">Transport</keyword>
<dbReference type="InterPro" id="IPR004796">
    <property type="entry name" value="PTS_IIC_cello"/>
</dbReference>
<dbReference type="AlphaFoldDB" id="A0A9D2JDM1"/>
<dbReference type="InterPro" id="IPR004501">
    <property type="entry name" value="PTS_EIIC_3"/>
</dbReference>
<dbReference type="InterPro" id="IPR003352">
    <property type="entry name" value="PTS_EIIC"/>
</dbReference>
<dbReference type="PANTHER" id="PTHR33989">
    <property type="match status" value="1"/>
</dbReference>
<evidence type="ECO:0000256" key="10">
    <source>
        <dbReference type="SAM" id="Phobius"/>
    </source>
</evidence>
<name>A0A9D2JDM1_9ACTN</name>
<reference evidence="12" key="1">
    <citation type="journal article" date="2021" name="PeerJ">
        <title>Extensive microbial diversity within the chicken gut microbiome revealed by metagenomics and culture.</title>
        <authorList>
            <person name="Gilroy R."/>
            <person name="Ravi A."/>
            <person name="Getino M."/>
            <person name="Pursley I."/>
            <person name="Horton D.L."/>
            <person name="Alikhan N.F."/>
            <person name="Baker D."/>
            <person name="Gharbi K."/>
            <person name="Hall N."/>
            <person name="Watson M."/>
            <person name="Adriaenssens E.M."/>
            <person name="Foster-Nyarko E."/>
            <person name="Jarju S."/>
            <person name="Secka A."/>
            <person name="Antonio M."/>
            <person name="Oren A."/>
            <person name="Chaudhuri R.R."/>
            <person name="La Ragione R."/>
            <person name="Hildebrand F."/>
            <person name="Pallen M.J."/>
        </authorList>
    </citation>
    <scope>NUCLEOTIDE SEQUENCE</scope>
    <source>
        <strain evidence="12">ChiHjej12B11-14209</strain>
    </source>
</reference>
<comment type="subcellular location">
    <subcellularLocation>
        <location evidence="1">Cell membrane</location>
        <topology evidence="1">Multi-pass membrane protein</topology>
    </subcellularLocation>
</comment>
<evidence type="ECO:0000256" key="4">
    <source>
        <dbReference type="ARBA" id="ARBA00022597"/>
    </source>
</evidence>
<evidence type="ECO:0000256" key="5">
    <source>
        <dbReference type="ARBA" id="ARBA00022683"/>
    </source>
</evidence>
<keyword evidence="8 9" id="KW-0472">Membrane</keyword>
<dbReference type="Proteomes" id="UP000824062">
    <property type="component" value="Unassembled WGS sequence"/>
</dbReference>
<dbReference type="InterPro" id="IPR051088">
    <property type="entry name" value="PTS_Sugar-EIIC/EIIB"/>
</dbReference>
<feature type="transmembrane region" description="Helical" evidence="10">
    <location>
        <begin position="397"/>
        <end position="414"/>
    </location>
</feature>
<dbReference type="GO" id="GO:0008982">
    <property type="term" value="F:protein-N(PI)-phosphohistidine-sugar phosphotransferase activity"/>
    <property type="evidence" value="ECO:0007669"/>
    <property type="project" value="UniProtKB-UniRule"/>
</dbReference>